<gene>
    <name evidence="2" type="ORF">C1H46_017165</name>
</gene>
<name>A0A540MET6_MALBA</name>
<keyword evidence="3" id="KW-1185">Reference proteome</keyword>
<proteinExistence type="predicted"/>
<keyword evidence="1" id="KW-0732">Signal</keyword>
<feature type="chain" id="PRO_5021838407" description="Secreted protein" evidence="1">
    <location>
        <begin position="20"/>
        <end position="84"/>
    </location>
</feature>
<sequence length="84" mass="8717">MSHLFATLAFTCNVAPIIGVEIVAPSIASASTSVPQLLLSVDGSPRYDGLSSTATLRSKETTRHPLVIQLSVDCVALFSDASGL</sequence>
<evidence type="ECO:0000256" key="1">
    <source>
        <dbReference type="SAM" id="SignalP"/>
    </source>
</evidence>
<dbReference type="Proteomes" id="UP000315295">
    <property type="component" value="Unassembled WGS sequence"/>
</dbReference>
<organism evidence="2 3">
    <name type="scientific">Malus baccata</name>
    <name type="common">Siberian crab apple</name>
    <name type="synonym">Pyrus baccata</name>
    <dbReference type="NCBI Taxonomy" id="106549"/>
    <lineage>
        <taxon>Eukaryota</taxon>
        <taxon>Viridiplantae</taxon>
        <taxon>Streptophyta</taxon>
        <taxon>Embryophyta</taxon>
        <taxon>Tracheophyta</taxon>
        <taxon>Spermatophyta</taxon>
        <taxon>Magnoliopsida</taxon>
        <taxon>eudicotyledons</taxon>
        <taxon>Gunneridae</taxon>
        <taxon>Pentapetalae</taxon>
        <taxon>rosids</taxon>
        <taxon>fabids</taxon>
        <taxon>Rosales</taxon>
        <taxon>Rosaceae</taxon>
        <taxon>Amygdaloideae</taxon>
        <taxon>Maleae</taxon>
        <taxon>Malus</taxon>
    </lineage>
</organism>
<reference evidence="2 3" key="1">
    <citation type="journal article" date="2019" name="G3 (Bethesda)">
        <title>Sequencing of a Wild Apple (Malus baccata) Genome Unravels the Differences Between Cultivated and Wild Apple Species Regarding Disease Resistance and Cold Tolerance.</title>
        <authorList>
            <person name="Chen X."/>
        </authorList>
    </citation>
    <scope>NUCLEOTIDE SEQUENCE [LARGE SCALE GENOMIC DNA]</scope>
    <source>
        <strain evidence="3">cv. Shandingzi</strain>
        <tissue evidence="2">Leaves</tissue>
    </source>
</reference>
<accession>A0A540MET6</accession>
<evidence type="ECO:0000313" key="3">
    <source>
        <dbReference type="Proteomes" id="UP000315295"/>
    </source>
</evidence>
<evidence type="ECO:0000313" key="2">
    <source>
        <dbReference type="EMBL" id="TQD97234.1"/>
    </source>
</evidence>
<protein>
    <recommendedName>
        <fullName evidence="4">Secreted protein</fullName>
    </recommendedName>
</protein>
<dbReference type="AlphaFoldDB" id="A0A540MET6"/>
<comment type="caution">
    <text evidence="2">The sequence shown here is derived from an EMBL/GenBank/DDBJ whole genome shotgun (WGS) entry which is preliminary data.</text>
</comment>
<dbReference type="EMBL" id="VIEB01000277">
    <property type="protein sequence ID" value="TQD97234.1"/>
    <property type="molecule type" value="Genomic_DNA"/>
</dbReference>
<feature type="signal peptide" evidence="1">
    <location>
        <begin position="1"/>
        <end position="19"/>
    </location>
</feature>
<evidence type="ECO:0008006" key="4">
    <source>
        <dbReference type="Google" id="ProtNLM"/>
    </source>
</evidence>